<evidence type="ECO:0000313" key="2">
    <source>
        <dbReference type="Proteomes" id="UP000824469"/>
    </source>
</evidence>
<reference evidence="1 2" key="1">
    <citation type="journal article" date="2021" name="Nat. Plants">
        <title>The Taxus genome provides insights into paclitaxel biosynthesis.</title>
        <authorList>
            <person name="Xiong X."/>
            <person name="Gou J."/>
            <person name="Liao Q."/>
            <person name="Li Y."/>
            <person name="Zhou Q."/>
            <person name="Bi G."/>
            <person name="Li C."/>
            <person name="Du R."/>
            <person name="Wang X."/>
            <person name="Sun T."/>
            <person name="Guo L."/>
            <person name="Liang H."/>
            <person name="Lu P."/>
            <person name="Wu Y."/>
            <person name="Zhang Z."/>
            <person name="Ro D.K."/>
            <person name="Shang Y."/>
            <person name="Huang S."/>
            <person name="Yan J."/>
        </authorList>
    </citation>
    <scope>NUCLEOTIDE SEQUENCE [LARGE SCALE GENOMIC DNA]</scope>
    <source>
        <strain evidence="1">Ta-2019</strain>
    </source>
</reference>
<comment type="caution">
    <text evidence="1">The sequence shown here is derived from an EMBL/GenBank/DDBJ whole genome shotgun (WGS) entry which is preliminary data.</text>
</comment>
<feature type="non-terminal residue" evidence="1">
    <location>
        <position position="91"/>
    </location>
</feature>
<feature type="non-terminal residue" evidence="1">
    <location>
        <position position="1"/>
    </location>
</feature>
<organism evidence="1 2">
    <name type="scientific">Taxus chinensis</name>
    <name type="common">Chinese yew</name>
    <name type="synonym">Taxus wallichiana var. chinensis</name>
    <dbReference type="NCBI Taxonomy" id="29808"/>
    <lineage>
        <taxon>Eukaryota</taxon>
        <taxon>Viridiplantae</taxon>
        <taxon>Streptophyta</taxon>
        <taxon>Embryophyta</taxon>
        <taxon>Tracheophyta</taxon>
        <taxon>Spermatophyta</taxon>
        <taxon>Pinopsida</taxon>
        <taxon>Pinidae</taxon>
        <taxon>Conifers II</taxon>
        <taxon>Cupressales</taxon>
        <taxon>Taxaceae</taxon>
        <taxon>Taxus</taxon>
    </lineage>
</organism>
<evidence type="ECO:0000313" key="1">
    <source>
        <dbReference type="EMBL" id="KAH9294341.1"/>
    </source>
</evidence>
<protein>
    <submittedName>
        <fullName evidence="1">Uncharacterized protein</fullName>
    </submittedName>
</protein>
<dbReference type="AlphaFoldDB" id="A0AA38FA84"/>
<dbReference type="EMBL" id="JAHRHJ020000205">
    <property type="protein sequence ID" value="KAH9294341.1"/>
    <property type="molecule type" value="Genomic_DNA"/>
</dbReference>
<dbReference type="Proteomes" id="UP000824469">
    <property type="component" value="Unassembled WGS sequence"/>
</dbReference>
<proteinExistence type="predicted"/>
<keyword evidence="2" id="KW-1185">Reference proteome</keyword>
<gene>
    <name evidence="1" type="ORF">KI387_040455</name>
</gene>
<accession>A0AA38FA84</accession>
<name>A0AA38FA84_TAXCH</name>
<sequence>HRIKLEEALEAVNLVPPMQVVGMDWISMDGAKQVIAALSSRNTSVMRFAENVHSACAASMAGRSRIKRLDLPSLSAPIVLETEVVEKFWSK</sequence>